<dbReference type="CDD" id="cd09010">
    <property type="entry name" value="MTAP_SsMTAPII_like_MTIP"/>
    <property type="match status" value="1"/>
</dbReference>
<evidence type="ECO:0000259" key="4">
    <source>
        <dbReference type="Pfam" id="PF01048"/>
    </source>
</evidence>
<comment type="miscellaneous">
    <text evidence="3">Although this enzyme belongs to the family of MTA phosphorylases based on sequence homology, it has been shown that conserved amino acid substitutions in the substrate binding pocket convert the substrate specificity of this enzyme from 6-aminopurines to 6-oxopurines.</text>
</comment>
<feature type="binding site" evidence="3">
    <location>
        <position position="193"/>
    </location>
    <ligand>
        <name>phosphate</name>
        <dbReference type="ChEBI" id="CHEBI:43474"/>
    </ligand>
</feature>
<comment type="caution">
    <text evidence="3">Lacks conserved residue(s) required for the propagation of feature annotation.</text>
</comment>
<dbReference type="PROSITE" id="PS01240">
    <property type="entry name" value="PNP_MTAP_2"/>
    <property type="match status" value="1"/>
</dbReference>
<dbReference type="EC" id="2.4.2.44" evidence="3"/>
<feature type="binding site" evidence="3">
    <location>
        <position position="13"/>
    </location>
    <ligand>
        <name>phosphate</name>
        <dbReference type="ChEBI" id="CHEBI:43474"/>
    </ligand>
</feature>
<keyword evidence="3" id="KW-0660">Purine salvage</keyword>
<comment type="function">
    <text evidence="3">Catalyzes the reversible phosphorylation of S-methyl-5'-thioinosine (MTI) to hypoxanthine and 5-methylthioribose-1-phosphate. Involved in the breakdown of S-methyl-5'-thioadenosine (MTA), a major by-product of polyamine biosynthesis. Catabolism of (MTA) occurs via deamination to MTI and phosphorolysis to hypoxanthine.</text>
</comment>
<comment type="subunit">
    <text evidence="3">Homotrimer.</text>
</comment>
<dbReference type="GO" id="GO:0005829">
    <property type="term" value="C:cytosol"/>
    <property type="evidence" value="ECO:0007669"/>
    <property type="project" value="TreeGrafter"/>
</dbReference>
<proteinExistence type="inferred from homology"/>
<comment type="similarity">
    <text evidence="3">Belongs to the PNP/MTAP phosphorylase family. MTAP subfamily.</text>
</comment>
<evidence type="ECO:0000256" key="2">
    <source>
        <dbReference type="ARBA" id="ARBA00022679"/>
    </source>
</evidence>
<evidence type="ECO:0000313" key="5">
    <source>
        <dbReference type="EMBL" id="PCJ39646.1"/>
    </source>
</evidence>
<dbReference type="NCBIfam" id="NF006599">
    <property type="entry name" value="PRK09136.1"/>
    <property type="match status" value="1"/>
</dbReference>
<dbReference type="AlphaFoldDB" id="A0A2A5C8E0"/>
<dbReference type="Pfam" id="PF01048">
    <property type="entry name" value="PNP_UDP_1"/>
    <property type="match status" value="1"/>
</dbReference>
<protein>
    <recommendedName>
        <fullName evidence="3">Probable S-methyl-5'-thioinosine phosphorylase</fullName>
        <ecNumber evidence="3">2.4.2.44</ecNumber>
    </recommendedName>
    <alternativeName>
        <fullName evidence="3">5'-methylthioinosine phosphorylase</fullName>
        <shortName evidence="3">MTI phosphorylase</shortName>
        <shortName evidence="3">MTIP</shortName>
    </alternativeName>
</protein>
<evidence type="ECO:0000313" key="6">
    <source>
        <dbReference type="Proteomes" id="UP000228987"/>
    </source>
</evidence>
<dbReference type="UniPathway" id="UPA00606"/>
<keyword evidence="2 3" id="KW-0808">Transferase</keyword>
<feature type="site" description="Important for substrate specificity" evidence="3">
    <location>
        <position position="174"/>
    </location>
</feature>
<evidence type="ECO:0000256" key="3">
    <source>
        <dbReference type="HAMAP-Rule" id="MF_01963"/>
    </source>
</evidence>
<dbReference type="InterPro" id="IPR000845">
    <property type="entry name" value="Nucleoside_phosphorylase_d"/>
</dbReference>
<comment type="pathway">
    <text evidence="3">Purine metabolism; purine nucleoside salvage.</text>
</comment>
<dbReference type="EMBL" id="NVWI01000013">
    <property type="protein sequence ID" value="PCJ39646.1"/>
    <property type="molecule type" value="Genomic_DNA"/>
</dbReference>
<feature type="domain" description="Nucleoside phosphorylase" evidence="4">
    <location>
        <begin position="7"/>
        <end position="248"/>
    </location>
</feature>
<dbReference type="GO" id="GO:0017061">
    <property type="term" value="F:S-methyl-5-thioadenosine phosphorylase activity"/>
    <property type="evidence" value="ECO:0007669"/>
    <property type="project" value="InterPro"/>
</dbReference>
<dbReference type="InterPro" id="IPR018099">
    <property type="entry name" value="Purine_phosphorylase-2_CS"/>
</dbReference>
<feature type="binding site" evidence="3">
    <location>
        <begin position="216"/>
        <end position="218"/>
    </location>
    <ligand>
        <name>substrate</name>
    </ligand>
</feature>
<evidence type="ECO:0000256" key="1">
    <source>
        <dbReference type="ARBA" id="ARBA00022676"/>
    </source>
</evidence>
<feature type="site" description="Important for substrate specificity" evidence="3">
    <location>
        <position position="228"/>
    </location>
</feature>
<reference evidence="6" key="1">
    <citation type="submission" date="2017-08" db="EMBL/GenBank/DDBJ databases">
        <title>A dynamic microbial community with high functional redundancy inhabits the cold, oxic subseafloor aquifer.</title>
        <authorList>
            <person name="Tully B.J."/>
            <person name="Wheat C.G."/>
            <person name="Glazer B.T."/>
            <person name="Huber J.A."/>
        </authorList>
    </citation>
    <scope>NUCLEOTIDE SEQUENCE [LARGE SCALE GENOMIC DNA]</scope>
</reference>
<comment type="catalytic activity">
    <reaction evidence="3">
        <text>S-methyl-5'-thioinosine + phosphate = 5-(methylsulfanyl)-alpha-D-ribose 1-phosphate + hypoxanthine</text>
        <dbReference type="Rhea" id="RHEA:30643"/>
        <dbReference type="ChEBI" id="CHEBI:17368"/>
        <dbReference type="ChEBI" id="CHEBI:43474"/>
        <dbReference type="ChEBI" id="CHEBI:48595"/>
        <dbReference type="ChEBI" id="CHEBI:58533"/>
        <dbReference type="EC" id="2.4.2.44"/>
    </reaction>
</comment>
<dbReference type="PANTHER" id="PTHR42679:SF2">
    <property type="entry name" value="S-METHYL-5'-THIOADENOSINE PHOSPHORYLASE"/>
    <property type="match status" value="1"/>
</dbReference>
<organism evidence="5 6">
    <name type="scientific">SAR86 cluster bacterium</name>
    <dbReference type="NCBI Taxonomy" id="2030880"/>
    <lineage>
        <taxon>Bacteria</taxon>
        <taxon>Pseudomonadati</taxon>
        <taxon>Pseudomonadota</taxon>
        <taxon>Gammaproteobacteria</taxon>
        <taxon>SAR86 cluster</taxon>
    </lineage>
</organism>
<dbReference type="GO" id="GO:0006166">
    <property type="term" value="P:purine ribonucleoside salvage"/>
    <property type="evidence" value="ECO:0007669"/>
    <property type="project" value="UniProtKB-UniRule"/>
</dbReference>
<dbReference type="Proteomes" id="UP000228987">
    <property type="component" value="Unassembled WGS sequence"/>
</dbReference>
<dbReference type="InterPro" id="IPR010044">
    <property type="entry name" value="MTAP"/>
</dbReference>
<accession>A0A2A5C8E0</accession>
<name>A0A2A5C8E0_9GAMM</name>
<feature type="binding site" evidence="3">
    <location>
        <position position="192"/>
    </location>
    <ligand>
        <name>substrate</name>
    </ligand>
</feature>
<dbReference type="GO" id="GO:0019509">
    <property type="term" value="P:L-methionine salvage from methylthioadenosine"/>
    <property type="evidence" value="ECO:0007669"/>
    <property type="project" value="TreeGrafter"/>
</dbReference>
<sequence>MSVHSEIGIIGGSGFYHLNLDVTPDDSPDYLDLPTPFSETVIRLSLEKLKGGHVYFLPRHGIQHTFPPHKINYRANLWALKEAGVKKIIAVNAVGGIGANLVPGSLVLPDQLIDYTWGREHSFFDGLNSLHDHVDFTSPYDDKLREVLISAATDLDMPIIKQACFACTQGPRLETAAEIQRLKRDGCDIVGMTGMPEAALARELNIAYASVALVVNPAAGLSHELITIEKIKSVLDAGLTDVRKLLSTSLFKL</sequence>
<dbReference type="Gene3D" id="3.40.50.1580">
    <property type="entry name" value="Nucleoside phosphorylase domain"/>
    <property type="match status" value="1"/>
</dbReference>
<dbReference type="PANTHER" id="PTHR42679">
    <property type="entry name" value="S-METHYL-5'-THIOADENOSINE PHOSPHORYLASE"/>
    <property type="match status" value="1"/>
</dbReference>
<dbReference type="HAMAP" id="MF_01963">
    <property type="entry name" value="MTAP"/>
    <property type="match status" value="1"/>
</dbReference>
<dbReference type="InterPro" id="IPR035994">
    <property type="entry name" value="Nucleoside_phosphorylase_sf"/>
</dbReference>
<gene>
    <name evidence="5" type="ORF">COA71_13450</name>
</gene>
<keyword evidence="1 3" id="KW-0328">Glycosyltransferase</keyword>
<comment type="caution">
    <text evidence="5">The sequence shown here is derived from an EMBL/GenBank/DDBJ whole genome shotgun (WGS) entry which is preliminary data.</text>
</comment>
<feature type="binding site" evidence="3">
    <location>
        <begin position="59"/>
        <end position="60"/>
    </location>
    <ligand>
        <name>phosphate</name>
        <dbReference type="ChEBI" id="CHEBI:43474"/>
    </ligand>
</feature>
<dbReference type="SUPFAM" id="SSF53167">
    <property type="entry name" value="Purine and uridine phosphorylases"/>
    <property type="match status" value="1"/>
</dbReference>